<sequence length="121" mass="12500">MAIEFLLVISMLVVVFLLMLQYAVKAHAERIATAAAHEGLAAASSYGGTGTAGQRTAQQALAAIGPGLSSAHVVASRTPTTAQVTITGQVDQLVPFLEPTVHVHVEGPVERFVPGTSEQAP</sequence>
<evidence type="ECO:0000313" key="1">
    <source>
        <dbReference type="EMBL" id="ROR91155.1"/>
    </source>
</evidence>
<name>A0A3N2CUD8_9ACTN</name>
<dbReference type="AlphaFoldDB" id="A0A3N2CUD8"/>
<dbReference type="EMBL" id="RKHO01000001">
    <property type="protein sequence ID" value="ROR91155.1"/>
    <property type="molecule type" value="Genomic_DNA"/>
</dbReference>
<evidence type="ECO:0000313" key="2">
    <source>
        <dbReference type="Proteomes" id="UP000281738"/>
    </source>
</evidence>
<dbReference type="Proteomes" id="UP000281738">
    <property type="component" value="Unassembled WGS sequence"/>
</dbReference>
<reference evidence="1 2" key="1">
    <citation type="submission" date="2018-11" db="EMBL/GenBank/DDBJ databases">
        <title>Sequencing the genomes of 1000 actinobacteria strains.</title>
        <authorList>
            <person name="Klenk H.-P."/>
        </authorList>
    </citation>
    <scope>NUCLEOTIDE SEQUENCE [LARGE SCALE GENOMIC DNA]</scope>
    <source>
        <strain evidence="1 2">DSM 12652</strain>
    </source>
</reference>
<evidence type="ECO:0008006" key="3">
    <source>
        <dbReference type="Google" id="ProtNLM"/>
    </source>
</evidence>
<protein>
    <recommendedName>
        <fullName evidence="3">TadE-like protein</fullName>
    </recommendedName>
</protein>
<dbReference type="RefSeq" id="WP_170169775.1">
    <property type="nucleotide sequence ID" value="NZ_RKHO01000001.1"/>
</dbReference>
<proteinExistence type="predicted"/>
<organism evidence="1 2">
    <name type="scientific">Nocardioides aurantiacus</name>
    <dbReference type="NCBI Taxonomy" id="86796"/>
    <lineage>
        <taxon>Bacteria</taxon>
        <taxon>Bacillati</taxon>
        <taxon>Actinomycetota</taxon>
        <taxon>Actinomycetes</taxon>
        <taxon>Propionibacteriales</taxon>
        <taxon>Nocardioidaceae</taxon>
        <taxon>Nocardioides</taxon>
    </lineage>
</organism>
<keyword evidence="2" id="KW-1185">Reference proteome</keyword>
<accession>A0A3N2CUD8</accession>
<comment type="caution">
    <text evidence="1">The sequence shown here is derived from an EMBL/GenBank/DDBJ whole genome shotgun (WGS) entry which is preliminary data.</text>
</comment>
<gene>
    <name evidence="1" type="ORF">EDD33_2017</name>
</gene>